<dbReference type="AlphaFoldDB" id="A0A6P2W0J6"/>
<proteinExistence type="predicted"/>
<dbReference type="Proteomes" id="UP000494109">
    <property type="component" value="Unassembled WGS sequence"/>
</dbReference>
<evidence type="ECO:0000256" key="1">
    <source>
        <dbReference type="SAM" id="MobiDB-lite"/>
    </source>
</evidence>
<accession>A0A6P2W0J6</accession>
<sequence>MTEYLGERLRQRVSDRARQTMPNRAMAGWQAGFRGMGAALRRQRNTGADASAVSTTGIANAAATVWNAVMPAISGASPPSWRAMM</sequence>
<organism evidence="2 3">
    <name type="scientific">Burkholderia contaminans</name>
    <dbReference type="NCBI Taxonomy" id="488447"/>
    <lineage>
        <taxon>Bacteria</taxon>
        <taxon>Pseudomonadati</taxon>
        <taxon>Pseudomonadota</taxon>
        <taxon>Betaproteobacteria</taxon>
        <taxon>Burkholderiales</taxon>
        <taxon>Burkholderiaceae</taxon>
        <taxon>Burkholderia</taxon>
        <taxon>Burkholderia cepacia complex</taxon>
    </lineage>
</organism>
<protein>
    <submittedName>
        <fullName evidence="2">Uncharacterized protein</fullName>
    </submittedName>
</protein>
<dbReference type="EMBL" id="CABVQS010000004">
    <property type="protein sequence ID" value="VWC92617.1"/>
    <property type="molecule type" value="Genomic_DNA"/>
</dbReference>
<feature type="region of interest" description="Disordered" evidence="1">
    <location>
        <begin position="1"/>
        <end position="23"/>
    </location>
</feature>
<evidence type="ECO:0000313" key="3">
    <source>
        <dbReference type="Proteomes" id="UP000494109"/>
    </source>
</evidence>
<feature type="compositionally biased region" description="Basic and acidic residues" evidence="1">
    <location>
        <begin position="1"/>
        <end position="18"/>
    </location>
</feature>
<reference evidence="2 3" key="1">
    <citation type="submission" date="2019-09" db="EMBL/GenBank/DDBJ databases">
        <authorList>
            <person name="Depoorter E."/>
        </authorList>
    </citation>
    <scope>NUCLEOTIDE SEQUENCE [LARGE SCALE GENOMIC DNA]</scope>
    <source>
        <strain evidence="2">R-71033</strain>
    </source>
</reference>
<name>A0A6P2W0J6_9BURK</name>
<evidence type="ECO:0000313" key="2">
    <source>
        <dbReference type="EMBL" id="VWC92617.1"/>
    </source>
</evidence>
<gene>
    <name evidence="2" type="ORF">BCO71033_01225</name>
</gene>